<evidence type="ECO:0000313" key="3">
    <source>
        <dbReference type="Proteomes" id="UP001281614"/>
    </source>
</evidence>
<dbReference type="PANTHER" id="PTHR10039:SF5">
    <property type="entry name" value="NACHT DOMAIN-CONTAINING PROTEIN"/>
    <property type="match status" value="1"/>
</dbReference>
<dbReference type="AlphaFoldDB" id="A0AAD9YJE2"/>
<feature type="compositionally biased region" description="Basic and acidic residues" evidence="1">
    <location>
        <begin position="286"/>
        <end position="295"/>
    </location>
</feature>
<evidence type="ECO:0000256" key="1">
    <source>
        <dbReference type="SAM" id="MobiDB-lite"/>
    </source>
</evidence>
<proteinExistence type="predicted"/>
<organism evidence="2 3">
    <name type="scientific">Colletotrichum kahawae</name>
    <name type="common">Coffee berry disease fungus</name>
    <dbReference type="NCBI Taxonomy" id="34407"/>
    <lineage>
        <taxon>Eukaryota</taxon>
        <taxon>Fungi</taxon>
        <taxon>Dikarya</taxon>
        <taxon>Ascomycota</taxon>
        <taxon>Pezizomycotina</taxon>
        <taxon>Sordariomycetes</taxon>
        <taxon>Hypocreomycetidae</taxon>
        <taxon>Glomerellales</taxon>
        <taxon>Glomerellaceae</taxon>
        <taxon>Colletotrichum</taxon>
        <taxon>Colletotrichum gloeosporioides species complex</taxon>
    </lineage>
</organism>
<dbReference type="Proteomes" id="UP001281614">
    <property type="component" value="Unassembled WGS sequence"/>
</dbReference>
<evidence type="ECO:0000313" key="2">
    <source>
        <dbReference type="EMBL" id="KAK2764189.1"/>
    </source>
</evidence>
<dbReference type="EMBL" id="VYYT01000137">
    <property type="protein sequence ID" value="KAK2764189.1"/>
    <property type="molecule type" value="Genomic_DNA"/>
</dbReference>
<dbReference type="PANTHER" id="PTHR10039">
    <property type="entry name" value="AMELOGENIN"/>
    <property type="match status" value="1"/>
</dbReference>
<feature type="region of interest" description="Disordered" evidence="1">
    <location>
        <begin position="286"/>
        <end position="308"/>
    </location>
</feature>
<gene>
    <name evidence="2" type="ORF">CKAH01_15795</name>
</gene>
<sequence length="913" mass="105203">MSGLEAFSMACNVMTVISFSLETIDLYRKIYESGCSDPKLANSAERIRKTSVQVDQVLNKQPQLGSAQRVMTTDAEKQLRDVAAECLRYSKEIEREIASTSPKKSGLPRALKSTVKTVWRKPRLDQLKSHLEASRKDMDTTINVQILEECIRSGKLNYDIYTTLTEDNQNFIQAYTRRSQVIEVLLKKVSLQITEQSSKIQKEFHARFDVMETSKHEHQAYDCLIQSLKYENMDERKNNIPSRHEKTFEWIFEGRESEKFGNDRVVGKETSGDTEKRHWRLSQAEEAKEKQREADFPDTGAAAQLLRNNPEIRHKRDVTDWDTDDLKEYIFETLRFAHRFYLILLDGLDELSDPHGGMDELLIFLDNLMQHDRVKLCISSRPERSFEEKFSSGRRLRMQDLVFNDILNYTVQFLERIGLTSNVPMKEAITTEILHKAEGVFIWVHLVLQSVRNGLQQYNETWEHIHERLLELPRDLMQLYREMWFRLGDNGDRYIKQAAFSDGSTDCKDVRENDNRSKSGLLGQISVQDMYLAMEKWDSDAALVDFTHKTAIDFLDSDEGEELFGEYMNSEEAVLSRWIKGAICLGCTPYFRKDTYCGISRILCRLRSEADFLSSRQSLFDLLSLLHQSAERIDDFSNPPFNFRSHTFFIYAAAYLGLFDYITDILDADRDDTVETANAALMGASGARLAPSPKERQSRYEFIRKCLQHGAQAQQKLPKPEILNTSESTLTAWRCFLLEEIMHNGEQPDERPDPGVEKVMESFINAGVLNETSHLRYLIEINEKGSAFIPNTQTIGFNTNDISYCYHYESLLLEVNDNFLVRQLSNMVTFQSEVILQAANQAVMRPVLARNRAETARNMDMFSCKLKSDEDMEGFREPLQLLLITGQLAQPHHKGVVIELSAPSTASTPHIRS</sequence>
<comment type="caution">
    <text evidence="2">The sequence shown here is derived from an EMBL/GenBank/DDBJ whole genome shotgun (WGS) entry which is preliminary data.</text>
</comment>
<protein>
    <recommendedName>
        <fullName evidence="4">NACHT domain-containing protein</fullName>
    </recommendedName>
</protein>
<keyword evidence="3" id="KW-1185">Reference proteome</keyword>
<evidence type="ECO:0008006" key="4">
    <source>
        <dbReference type="Google" id="ProtNLM"/>
    </source>
</evidence>
<accession>A0AAD9YJE2</accession>
<name>A0AAD9YJE2_COLKA</name>
<reference evidence="2" key="1">
    <citation type="submission" date="2023-02" db="EMBL/GenBank/DDBJ databases">
        <title>Colletotrichum kahawae CIFC_Que2 genome sequencing and assembly.</title>
        <authorList>
            <person name="Baroncelli R."/>
        </authorList>
    </citation>
    <scope>NUCLEOTIDE SEQUENCE</scope>
    <source>
        <strain evidence="2">CIFC_Que2</strain>
    </source>
</reference>